<feature type="signal peptide" evidence="1">
    <location>
        <begin position="1"/>
        <end position="18"/>
    </location>
</feature>
<evidence type="ECO:0000256" key="1">
    <source>
        <dbReference type="SAM" id="SignalP"/>
    </source>
</evidence>
<gene>
    <name evidence="3" type="ORF">J27TS8_24690</name>
</gene>
<organism evidence="3 4">
    <name type="scientific">Robertmurraya siralis</name>
    <dbReference type="NCBI Taxonomy" id="77777"/>
    <lineage>
        <taxon>Bacteria</taxon>
        <taxon>Bacillati</taxon>
        <taxon>Bacillota</taxon>
        <taxon>Bacilli</taxon>
        <taxon>Bacillales</taxon>
        <taxon>Bacillaceae</taxon>
        <taxon>Robertmurraya</taxon>
    </lineage>
</organism>
<sequence length="159" mass="18012">MKYIYLLFCMALSLILLSGCGSSSNSSKGTDWEPTINETVNNLNGVTMLVKQGTVSSSGLTVIFENNSDKQCIYGEYYMLEKEIESRWYQVPVIVDGNHGFPDIGYDLVPSDVKEWTVDWGGFYGNLDSGKYRIVKDILDFRKPGDYDKYYVTAEFTID</sequence>
<dbReference type="AlphaFoldDB" id="A0A919WIS3"/>
<dbReference type="EMBL" id="BORC01000003">
    <property type="protein sequence ID" value="GIN62476.1"/>
    <property type="molecule type" value="Genomic_DNA"/>
</dbReference>
<feature type="chain" id="PRO_5039204523" description="Bacterial Ig-like domain-containing protein" evidence="1">
    <location>
        <begin position="19"/>
        <end position="159"/>
    </location>
</feature>
<evidence type="ECO:0000313" key="4">
    <source>
        <dbReference type="Proteomes" id="UP000682111"/>
    </source>
</evidence>
<dbReference type="PROSITE" id="PS51257">
    <property type="entry name" value="PROKAR_LIPOPROTEIN"/>
    <property type="match status" value="1"/>
</dbReference>
<reference evidence="3" key="1">
    <citation type="submission" date="2021-03" db="EMBL/GenBank/DDBJ databases">
        <title>Antimicrobial resistance genes in bacteria isolated from Japanese honey, and their potential for conferring macrolide and lincosamide resistance in the American foulbrood pathogen Paenibacillus larvae.</title>
        <authorList>
            <person name="Okamoto M."/>
            <person name="Kumagai M."/>
            <person name="Kanamori H."/>
            <person name="Takamatsu D."/>
        </authorList>
    </citation>
    <scope>NUCLEOTIDE SEQUENCE</scope>
    <source>
        <strain evidence="3">J27TS8</strain>
    </source>
</reference>
<proteinExistence type="predicted"/>
<keyword evidence="4" id="KW-1185">Reference proteome</keyword>
<feature type="domain" description="Bacterial Ig-like" evidence="2">
    <location>
        <begin position="44"/>
        <end position="156"/>
    </location>
</feature>
<evidence type="ECO:0000259" key="2">
    <source>
        <dbReference type="Pfam" id="PF20251"/>
    </source>
</evidence>
<dbReference type="Pfam" id="PF20251">
    <property type="entry name" value="Big_14"/>
    <property type="match status" value="1"/>
</dbReference>
<comment type="caution">
    <text evidence="3">The sequence shown here is derived from an EMBL/GenBank/DDBJ whole genome shotgun (WGS) entry which is preliminary data.</text>
</comment>
<accession>A0A919WIS3</accession>
<protein>
    <recommendedName>
        <fullName evidence="2">Bacterial Ig-like domain-containing protein</fullName>
    </recommendedName>
</protein>
<dbReference type="InterPro" id="IPR046878">
    <property type="entry name" value="Big_14"/>
</dbReference>
<keyword evidence="1" id="KW-0732">Signal</keyword>
<name>A0A919WIS3_9BACI</name>
<dbReference type="Proteomes" id="UP000682111">
    <property type="component" value="Unassembled WGS sequence"/>
</dbReference>
<evidence type="ECO:0000313" key="3">
    <source>
        <dbReference type="EMBL" id="GIN62476.1"/>
    </source>
</evidence>